<gene>
    <name evidence="2" type="ORF">HERILL_LOCUS10508</name>
</gene>
<keyword evidence="3" id="KW-1185">Reference proteome</keyword>
<reference evidence="2 3" key="1">
    <citation type="submission" date="2020-11" db="EMBL/GenBank/DDBJ databases">
        <authorList>
            <person name="Wallbank WR R."/>
            <person name="Pardo Diaz C."/>
            <person name="Kozak K."/>
            <person name="Martin S."/>
            <person name="Jiggins C."/>
            <person name="Moest M."/>
            <person name="Warren A I."/>
            <person name="Generalovic N T."/>
            <person name="Byers J.R.P. K."/>
            <person name="Montejo-Kovacevich G."/>
            <person name="Yen C E."/>
        </authorList>
    </citation>
    <scope>NUCLEOTIDE SEQUENCE [LARGE SCALE GENOMIC DNA]</scope>
</reference>
<dbReference type="AlphaFoldDB" id="A0A7R8UVF6"/>
<sequence>MLRRYIPEKGTVGIHCDLNDSKWNTVQLSIVSLYSNNPNLKFIRSTNRAIDLLTEEQCFEKISEIHGKSNHRGILENYEEIKNKFYYQGIIKVITKYINNCGACNLAKYDRKPVKPEFQLSQTPKNINEIVHIGIFQIGKKQFFTTIDTFSKHLYTKETG</sequence>
<dbReference type="InterPro" id="IPR041588">
    <property type="entry name" value="Integrase_H2C2"/>
</dbReference>
<dbReference type="Gene3D" id="1.10.340.70">
    <property type="match status" value="1"/>
</dbReference>
<name>A0A7R8UVF6_HERIL</name>
<dbReference type="InParanoid" id="A0A7R8UVF6"/>
<evidence type="ECO:0000313" key="2">
    <source>
        <dbReference type="EMBL" id="CAD7087829.1"/>
    </source>
</evidence>
<feature type="domain" description="Integrase zinc-binding" evidence="1">
    <location>
        <begin position="62"/>
        <end position="109"/>
    </location>
</feature>
<dbReference type="Proteomes" id="UP000594454">
    <property type="component" value="Chromosome 4"/>
</dbReference>
<evidence type="ECO:0000313" key="3">
    <source>
        <dbReference type="Proteomes" id="UP000594454"/>
    </source>
</evidence>
<protein>
    <recommendedName>
        <fullName evidence="1">Integrase zinc-binding domain-containing protein</fullName>
    </recommendedName>
</protein>
<evidence type="ECO:0000259" key="1">
    <source>
        <dbReference type="Pfam" id="PF17921"/>
    </source>
</evidence>
<accession>A0A7R8UVF6</accession>
<organism evidence="2 3">
    <name type="scientific">Hermetia illucens</name>
    <name type="common">Black soldier fly</name>
    <dbReference type="NCBI Taxonomy" id="343691"/>
    <lineage>
        <taxon>Eukaryota</taxon>
        <taxon>Metazoa</taxon>
        <taxon>Ecdysozoa</taxon>
        <taxon>Arthropoda</taxon>
        <taxon>Hexapoda</taxon>
        <taxon>Insecta</taxon>
        <taxon>Pterygota</taxon>
        <taxon>Neoptera</taxon>
        <taxon>Endopterygota</taxon>
        <taxon>Diptera</taxon>
        <taxon>Brachycera</taxon>
        <taxon>Stratiomyomorpha</taxon>
        <taxon>Stratiomyidae</taxon>
        <taxon>Hermetiinae</taxon>
        <taxon>Hermetia</taxon>
    </lineage>
</organism>
<dbReference type="Pfam" id="PF17921">
    <property type="entry name" value="Integrase_H2C2"/>
    <property type="match status" value="1"/>
</dbReference>
<dbReference type="EMBL" id="LR899012">
    <property type="protein sequence ID" value="CAD7087829.1"/>
    <property type="molecule type" value="Genomic_DNA"/>
</dbReference>
<proteinExistence type="predicted"/>